<dbReference type="Proteomes" id="UP000567246">
    <property type="component" value="Unassembled WGS sequence"/>
</dbReference>
<dbReference type="RefSeq" id="WP_158493572.1">
    <property type="nucleotide sequence ID" value="NZ_BAABAG010000013.1"/>
</dbReference>
<dbReference type="EMBL" id="JACHMW010000001">
    <property type="protein sequence ID" value="MBB5849125.1"/>
    <property type="molecule type" value="Genomic_DNA"/>
</dbReference>
<keyword evidence="4" id="KW-1185">Reference proteome</keyword>
<feature type="compositionally biased region" description="Polar residues" evidence="1">
    <location>
        <begin position="1"/>
        <end position="12"/>
    </location>
</feature>
<comment type="caution">
    <text evidence="3">The sequence shown here is derived from an EMBL/GenBank/DDBJ whole genome shotgun (WGS) entry which is preliminary data.</text>
</comment>
<feature type="compositionally biased region" description="Low complexity" evidence="1">
    <location>
        <begin position="17"/>
        <end position="35"/>
    </location>
</feature>
<feature type="transmembrane region" description="Helical" evidence="2">
    <location>
        <begin position="84"/>
        <end position="106"/>
    </location>
</feature>
<feature type="transmembrane region" description="Helical" evidence="2">
    <location>
        <begin position="155"/>
        <end position="176"/>
    </location>
</feature>
<name>A0A7W9JJL8_9MICC</name>
<keyword evidence="2" id="KW-0812">Transmembrane</keyword>
<evidence type="ECO:0000313" key="4">
    <source>
        <dbReference type="Proteomes" id="UP000567246"/>
    </source>
</evidence>
<evidence type="ECO:0000256" key="2">
    <source>
        <dbReference type="SAM" id="Phobius"/>
    </source>
</evidence>
<keyword evidence="2" id="KW-1133">Transmembrane helix</keyword>
<evidence type="ECO:0000313" key="3">
    <source>
        <dbReference type="EMBL" id="MBB5849125.1"/>
    </source>
</evidence>
<feature type="region of interest" description="Disordered" evidence="1">
    <location>
        <begin position="1"/>
        <end position="35"/>
    </location>
</feature>
<proteinExistence type="predicted"/>
<dbReference type="AlphaFoldDB" id="A0A7W9JJL8"/>
<protein>
    <submittedName>
        <fullName evidence="3">Uncharacterized protein</fullName>
    </submittedName>
</protein>
<feature type="transmembrane region" description="Helical" evidence="2">
    <location>
        <begin position="127"/>
        <end position="149"/>
    </location>
</feature>
<organism evidence="3 4">
    <name type="scientific">Micrococcus endophyticus</name>
    <dbReference type="NCBI Taxonomy" id="455343"/>
    <lineage>
        <taxon>Bacteria</taxon>
        <taxon>Bacillati</taxon>
        <taxon>Actinomycetota</taxon>
        <taxon>Actinomycetes</taxon>
        <taxon>Micrococcales</taxon>
        <taxon>Micrococcaceae</taxon>
        <taxon>Micrococcus</taxon>
    </lineage>
</organism>
<keyword evidence="2" id="KW-0472">Membrane</keyword>
<feature type="transmembrane region" description="Helical" evidence="2">
    <location>
        <begin position="49"/>
        <end position="72"/>
    </location>
</feature>
<evidence type="ECO:0000256" key="1">
    <source>
        <dbReference type="SAM" id="MobiDB-lite"/>
    </source>
</evidence>
<reference evidence="3 4" key="1">
    <citation type="submission" date="2020-08" db="EMBL/GenBank/DDBJ databases">
        <title>Sequencing the genomes of 1000 actinobacteria strains.</title>
        <authorList>
            <person name="Klenk H.-P."/>
        </authorList>
    </citation>
    <scope>NUCLEOTIDE SEQUENCE [LARGE SCALE GENOMIC DNA]</scope>
    <source>
        <strain evidence="3 4">DSM 17945</strain>
    </source>
</reference>
<accession>A0A7W9JJL8</accession>
<sequence length="185" mass="18991">MNTTADPRSRSASGPERAASTSAAATPAGSAAPSAWGRSARLGGGTGRLVVVSLVFGVLLAAMLGVIAYGLAGTADPADPRRPWVLGLVVASGALPVLAGTVWMLLVDRATIKGAVRDPEESIESRWYDAAAGGAFHDLLVVLGLGTFVVSMTGWTAELSLVGAGLVLFMMADVAIRYRVQKRRG</sequence>
<gene>
    <name evidence="3" type="ORF">HDA33_001689</name>
</gene>